<gene>
    <name evidence="1" type="ORF">HDF16_004232</name>
</gene>
<accession>A0A7W8E5C6</accession>
<comment type="caution">
    <text evidence="1">The sequence shown here is derived from an EMBL/GenBank/DDBJ whole genome shotgun (WGS) entry which is preliminary data.</text>
</comment>
<evidence type="ECO:0000313" key="2">
    <source>
        <dbReference type="Proteomes" id="UP000540989"/>
    </source>
</evidence>
<name>A0A7W8E5C6_9BACT</name>
<protein>
    <submittedName>
        <fullName evidence="1">Uncharacterized protein</fullName>
    </submittedName>
</protein>
<sequence length="30" mass="3354">MSYLRPPLAALFNACLKYVKLGKNAQGTER</sequence>
<proteinExistence type="predicted"/>
<evidence type="ECO:0000313" key="1">
    <source>
        <dbReference type="EMBL" id="MBB5059506.1"/>
    </source>
</evidence>
<dbReference type="Proteomes" id="UP000540989">
    <property type="component" value="Unassembled WGS sequence"/>
</dbReference>
<keyword evidence="2" id="KW-1185">Reference proteome</keyword>
<dbReference type="AlphaFoldDB" id="A0A7W8E5C6"/>
<reference evidence="1 2" key="1">
    <citation type="submission" date="2020-08" db="EMBL/GenBank/DDBJ databases">
        <title>Genomic Encyclopedia of Type Strains, Phase IV (KMG-V): Genome sequencing to study the core and pangenomes of soil and plant-associated prokaryotes.</title>
        <authorList>
            <person name="Whitman W."/>
        </authorList>
    </citation>
    <scope>NUCLEOTIDE SEQUENCE [LARGE SCALE GENOMIC DNA]</scope>
    <source>
        <strain evidence="1 2">M8UP14</strain>
    </source>
</reference>
<dbReference type="EMBL" id="JACHIP010000006">
    <property type="protein sequence ID" value="MBB5059506.1"/>
    <property type="molecule type" value="Genomic_DNA"/>
</dbReference>
<organism evidence="1 2">
    <name type="scientific">Granulicella aggregans</name>
    <dbReference type="NCBI Taxonomy" id="474949"/>
    <lineage>
        <taxon>Bacteria</taxon>
        <taxon>Pseudomonadati</taxon>
        <taxon>Acidobacteriota</taxon>
        <taxon>Terriglobia</taxon>
        <taxon>Terriglobales</taxon>
        <taxon>Acidobacteriaceae</taxon>
        <taxon>Granulicella</taxon>
    </lineage>
</organism>